<evidence type="ECO:0000313" key="1">
    <source>
        <dbReference type="EMBL" id="AWM15233.1"/>
    </source>
</evidence>
<evidence type="ECO:0000313" key="2">
    <source>
        <dbReference type="Proteomes" id="UP000245429"/>
    </source>
</evidence>
<organism evidence="1 2">
    <name type="scientific">Flavobacterium sediminis</name>
    <dbReference type="NCBI Taxonomy" id="2201181"/>
    <lineage>
        <taxon>Bacteria</taxon>
        <taxon>Pseudomonadati</taxon>
        <taxon>Bacteroidota</taxon>
        <taxon>Flavobacteriia</taxon>
        <taxon>Flavobacteriales</taxon>
        <taxon>Flavobacteriaceae</taxon>
        <taxon>Flavobacterium</taxon>
    </lineage>
</organism>
<dbReference type="Pfam" id="PF06293">
    <property type="entry name" value="Kdo"/>
    <property type="match status" value="1"/>
</dbReference>
<keyword evidence="2" id="KW-1185">Reference proteome</keyword>
<name>A0A2U8QYI6_9FLAO</name>
<dbReference type="InterPro" id="IPR011009">
    <property type="entry name" value="Kinase-like_dom_sf"/>
</dbReference>
<dbReference type="GO" id="GO:0016301">
    <property type="term" value="F:kinase activity"/>
    <property type="evidence" value="ECO:0007669"/>
    <property type="project" value="UniProtKB-KW"/>
</dbReference>
<dbReference type="EMBL" id="CP029463">
    <property type="protein sequence ID" value="AWM15233.1"/>
    <property type="molecule type" value="Genomic_DNA"/>
</dbReference>
<gene>
    <name evidence="1" type="ORF">DI487_01550</name>
</gene>
<keyword evidence="1" id="KW-0418">Kinase</keyword>
<protein>
    <submittedName>
        <fullName evidence="1">Lipopolysaccharide kinase</fullName>
    </submittedName>
</protein>
<keyword evidence="1" id="KW-0808">Transferase</keyword>
<dbReference type="OrthoDB" id="9773772at2"/>
<accession>A0A2U8QYI6</accession>
<reference evidence="1 2" key="1">
    <citation type="submission" date="2018-05" db="EMBL/GenBank/DDBJ databases">
        <title>Flavobacterium sp. MEBiC07310.</title>
        <authorList>
            <person name="Baek K."/>
        </authorList>
    </citation>
    <scope>NUCLEOTIDE SEQUENCE [LARGE SCALE GENOMIC DNA]</scope>
    <source>
        <strain evidence="1 2">MEBiC07310</strain>
    </source>
</reference>
<dbReference type="AlphaFoldDB" id="A0A2U8QYI6"/>
<dbReference type="KEGG" id="fse:DI487_01550"/>
<proteinExistence type="predicted"/>
<sequence>MYTYFRENKAKRSFEYAAYLLEHGILTPKPYAYVEVRNALGLLSECYYVCELIRYDFTIREIIHDPLFPDREKVLEGFTEFSFKLHEADVNFLDHSPGNTLIVKDGDHYKFYLIDLNRMKFQKMSLEDRMNNLKKLWFSKDMIRLISKKYEQLSGLSATELSAELLKKTNSFKKKIYRKKYLKRKLKGIF</sequence>
<dbReference type="Proteomes" id="UP000245429">
    <property type="component" value="Chromosome"/>
</dbReference>
<dbReference type="SUPFAM" id="SSF56112">
    <property type="entry name" value="Protein kinase-like (PK-like)"/>
    <property type="match status" value="1"/>
</dbReference>